<evidence type="ECO:0000256" key="3">
    <source>
        <dbReference type="PROSITE-ProRule" id="PRU00267"/>
    </source>
</evidence>
<protein>
    <submittedName>
        <fullName evidence="6">21063_t:CDS:1</fullName>
    </submittedName>
</protein>
<feature type="region of interest" description="Disordered" evidence="4">
    <location>
        <begin position="121"/>
        <end position="144"/>
    </location>
</feature>
<dbReference type="AlphaFoldDB" id="A0A9N9FLP6"/>
<dbReference type="Gene3D" id="1.10.30.10">
    <property type="entry name" value="High mobility group box domain"/>
    <property type="match status" value="1"/>
</dbReference>
<dbReference type="PANTHER" id="PTHR10270">
    <property type="entry name" value="SOX TRANSCRIPTION FACTOR"/>
    <property type="match status" value="1"/>
</dbReference>
<sequence length="285" mass="33337">MNSGIPQACYENSLNTELLSSSPYELTMEINELISPPQNTRKAKKFLKNPKSTSPPRPLNAFFLFRRDFKEKQKRNGVPMKLDEMSRLASYVWDNLSNEAKSYFDVLATWAKQRHDELYPNYKYDPKSKKSDLKKQRSNTHRKNNKVERLSAITHEKTCEIAIEEAEKSIENSFSDPDFNLPFFLDWGLISYPLGFPIDFPSYPYVSEPINNIEYQDFFEFPSCPEYGFEPINNEHQITTDQGFFVSFPSHREYVFDPINNVEQTTDQAFFDEFINFDQQPGANC</sequence>
<gene>
    <name evidence="6" type="ORF">DERYTH_LOCUS5037</name>
</gene>
<feature type="compositionally biased region" description="Basic and acidic residues" evidence="4">
    <location>
        <begin position="121"/>
        <end position="135"/>
    </location>
</feature>
<dbReference type="InterPro" id="IPR036910">
    <property type="entry name" value="HMG_box_dom_sf"/>
</dbReference>
<dbReference type="GO" id="GO:0001228">
    <property type="term" value="F:DNA-binding transcription activator activity, RNA polymerase II-specific"/>
    <property type="evidence" value="ECO:0007669"/>
    <property type="project" value="TreeGrafter"/>
</dbReference>
<keyword evidence="1 3" id="KW-0238">DNA-binding</keyword>
<dbReference type="SMART" id="SM00398">
    <property type="entry name" value="HMG"/>
    <property type="match status" value="1"/>
</dbReference>
<evidence type="ECO:0000313" key="6">
    <source>
        <dbReference type="EMBL" id="CAG8546021.1"/>
    </source>
</evidence>
<keyword evidence="3" id="KW-0539">Nucleus</keyword>
<dbReference type="PROSITE" id="PS50118">
    <property type="entry name" value="HMG_BOX_2"/>
    <property type="match status" value="1"/>
</dbReference>
<keyword evidence="7" id="KW-1185">Reference proteome</keyword>
<proteinExistence type="predicted"/>
<comment type="caution">
    <text evidence="6">The sequence shown here is derived from an EMBL/GenBank/DDBJ whole genome shotgun (WGS) entry which is preliminary data.</text>
</comment>
<reference evidence="6" key="1">
    <citation type="submission" date="2021-06" db="EMBL/GenBank/DDBJ databases">
        <authorList>
            <person name="Kallberg Y."/>
            <person name="Tangrot J."/>
            <person name="Rosling A."/>
        </authorList>
    </citation>
    <scope>NUCLEOTIDE SEQUENCE</scope>
    <source>
        <strain evidence="6">MA453B</strain>
    </source>
</reference>
<dbReference type="GO" id="GO:0030154">
    <property type="term" value="P:cell differentiation"/>
    <property type="evidence" value="ECO:0007669"/>
    <property type="project" value="TreeGrafter"/>
</dbReference>
<feature type="DNA-binding region" description="HMG box" evidence="3">
    <location>
        <begin position="55"/>
        <end position="123"/>
    </location>
</feature>
<dbReference type="PANTHER" id="PTHR10270:SF161">
    <property type="entry name" value="SEX-DETERMINING REGION Y PROTEIN"/>
    <property type="match status" value="1"/>
</dbReference>
<dbReference type="InterPro" id="IPR050140">
    <property type="entry name" value="SRY-related_HMG-box_TF-like"/>
</dbReference>
<keyword evidence="2" id="KW-0804">Transcription</keyword>
<dbReference type="GO" id="GO:0000978">
    <property type="term" value="F:RNA polymerase II cis-regulatory region sequence-specific DNA binding"/>
    <property type="evidence" value="ECO:0007669"/>
    <property type="project" value="TreeGrafter"/>
</dbReference>
<evidence type="ECO:0000256" key="2">
    <source>
        <dbReference type="ARBA" id="ARBA00023163"/>
    </source>
</evidence>
<dbReference type="OrthoDB" id="6247875at2759"/>
<dbReference type="EMBL" id="CAJVPY010002029">
    <property type="protein sequence ID" value="CAG8546021.1"/>
    <property type="molecule type" value="Genomic_DNA"/>
</dbReference>
<dbReference type="InterPro" id="IPR009071">
    <property type="entry name" value="HMG_box_dom"/>
</dbReference>
<evidence type="ECO:0000256" key="4">
    <source>
        <dbReference type="SAM" id="MobiDB-lite"/>
    </source>
</evidence>
<evidence type="ECO:0000259" key="5">
    <source>
        <dbReference type="PROSITE" id="PS50118"/>
    </source>
</evidence>
<evidence type="ECO:0000256" key="1">
    <source>
        <dbReference type="ARBA" id="ARBA00023125"/>
    </source>
</evidence>
<accession>A0A9N9FLP6</accession>
<organism evidence="6 7">
    <name type="scientific">Dentiscutata erythropus</name>
    <dbReference type="NCBI Taxonomy" id="1348616"/>
    <lineage>
        <taxon>Eukaryota</taxon>
        <taxon>Fungi</taxon>
        <taxon>Fungi incertae sedis</taxon>
        <taxon>Mucoromycota</taxon>
        <taxon>Glomeromycotina</taxon>
        <taxon>Glomeromycetes</taxon>
        <taxon>Diversisporales</taxon>
        <taxon>Gigasporaceae</taxon>
        <taxon>Dentiscutata</taxon>
    </lineage>
</organism>
<dbReference type="GO" id="GO:0005634">
    <property type="term" value="C:nucleus"/>
    <property type="evidence" value="ECO:0007669"/>
    <property type="project" value="UniProtKB-UniRule"/>
</dbReference>
<evidence type="ECO:0000313" key="7">
    <source>
        <dbReference type="Proteomes" id="UP000789405"/>
    </source>
</evidence>
<name>A0A9N9FLP6_9GLOM</name>
<dbReference type="Proteomes" id="UP000789405">
    <property type="component" value="Unassembled WGS sequence"/>
</dbReference>
<dbReference type="Pfam" id="PF00505">
    <property type="entry name" value="HMG_box"/>
    <property type="match status" value="1"/>
</dbReference>
<dbReference type="CDD" id="cd01389">
    <property type="entry name" value="HMG-box_ROX1-like"/>
    <property type="match status" value="1"/>
</dbReference>
<dbReference type="SUPFAM" id="SSF47095">
    <property type="entry name" value="HMG-box"/>
    <property type="match status" value="1"/>
</dbReference>
<feature type="domain" description="HMG box" evidence="5">
    <location>
        <begin position="55"/>
        <end position="123"/>
    </location>
</feature>